<protein>
    <submittedName>
        <fullName evidence="1">Uncharacterized protein</fullName>
    </submittedName>
</protein>
<evidence type="ECO:0000313" key="1">
    <source>
        <dbReference type="EMBL" id="KAF7815281.1"/>
    </source>
</evidence>
<dbReference type="Proteomes" id="UP000634136">
    <property type="component" value="Unassembled WGS sequence"/>
</dbReference>
<name>A0A834T6V7_9FABA</name>
<dbReference type="AlphaFoldDB" id="A0A834T6V7"/>
<gene>
    <name evidence="1" type="ORF">G2W53_029250</name>
</gene>
<evidence type="ECO:0000313" key="2">
    <source>
        <dbReference type="Proteomes" id="UP000634136"/>
    </source>
</evidence>
<reference evidence="1" key="1">
    <citation type="submission" date="2020-09" db="EMBL/GenBank/DDBJ databases">
        <title>Genome-Enabled Discovery of Anthraquinone Biosynthesis in Senna tora.</title>
        <authorList>
            <person name="Kang S.-H."/>
            <person name="Pandey R.P."/>
            <person name="Lee C.-M."/>
            <person name="Sim J.-S."/>
            <person name="Jeong J.-T."/>
            <person name="Choi B.-S."/>
            <person name="Jung M."/>
            <person name="Ginzburg D."/>
            <person name="Zhao K."/>
            <person name="Won S.Y."/>
            <person name="Oh T.-J."/>
            <person name="Yu Y."/>
            <person name="Kim N.-H."/>
            <person name="Lee O.R."/>
            <person name="Lee T.-H."/>
            <person name="Bashyal P."/>
            <person name="Kim T.-S."/>
            <person name="Lee W.-H."/>
            <person name="Kawkins C."/>
            <person name="Kim C.-K."/>
            <person name="Kim J.S."/>
            <person name="Ahn B.O."/>
            <person name="Rhee S.Y."/>
            <person name="Sohng J.K."/>
        </authorList>
    </citation>
    <scope>NUCLEOTIDE SEQUENCE</scope>
    <source>
        <tissue evidence="1">Leaf</tissue>
    </source>
</reference>
<organism evidence="1 2">
    <name type="scientific">Senna tora</name>
    <dbReference type="NCBI Taxonomy" id="362788"/>
    <lineage>
        <taxon>Eukaryota</taxon>
        <taxon>Viridiplantae</taxon>
        <taxon>Streptophyta</taxon>
        <taxon>Embryophyta</taxon>
        <taxon>Tracheophyta</taxon>
        <taxon>Spermatophyta</taxon>
        <taxon>Magnoliopsida</taxon>
        <taxon>eudicotyledons</taxon>
        <taxon>Gunneridae</taxon>
        <taxon>Pentapetalae</taxon>
        <taxon>rosids</taxon>
        <taxon>fabids</taxon>
        <taxon>Fabales</taxon>
        <taxon>Fabaceae</taxon>
        <taxon>Caesalpinioideae</taxon>
        <taxon>Cassia clade</taxon>
        <taxon>Senna</taxon>
    </lineage>
</organism>
<dbReference type="EMBL" id="JAAIUW010000009">
    <property type="protein sequence ID" value="KAF7815281.1"/>
    <property type="molecule type" value="Genomic_DNA"/>
</dbReference>
<keyword evidence="2" id="KW-1185">Reference proteome</keyword>
<accession>A0A834T6V7</accession>
<sequence>MGLHIKRGVGKEKYGGKVEYVKVLQYIAPNGPSI</sequence>
<comment type="caution">
    <text evidence="1">The sequence shown here is derived from an EMBL/GenBank/DDBJ whole genome shotgun (WGS) entry which is preliminary data.</text>
</comment>
<proteinExistence type="predicted"/>